<dbReference type="KEGG" id="dpl:KGM_201786"/>
<comment type="caution">
    <text evidence="1">The sequence shown here is derived from an EMBL/GenBank/DDBJ whole genome shotgun (WGS) entry which is preliminary data.</text>
</comment>
<dbReference type="EMBL" id="AGBW02008320">
    <property type="protein sequence ID" value="OWR53740.1"/>
    <property type="molecule type" value="Genomic_DNA"/>
</dbReference>
<dbReference type="AlphaFoldDB" id="A0A212FJ56"/>
<accession>A0A212FJ56</accession>
<dbReference type="Proteomes" id="UP000007151">
    <property type="component" value="Unassembled WGS sequence"/>
</dbReference>
<evidence type="ECO:0000313" key="2">
    <source>
        <dbReference type="Proteomes" id="UP000007151"/>
    </source>
</evidence>
<keyword evidence="2" id="KW-1185">Reference proteome</keyword>
<gene>
    <name evidence="1" type="ORF">KGM_201786</name>
</gene>
<name>A0A212FJ56_DANPL</name>
<protein>
    <submittedName>
        <fullName evidence="1">Uncharacterized protein</fullName>
    </submittedName>
</protein>
<evidence type="ECO:0000313" key="1">
    <source>
        <dbReference type="EMBL" id="OWR53740.1"/>
    </source>
</evidence>
<organism evidence="1 2">
    <name type="scientific">Danaus plexippus plexippus</name>
    <dbReference type="NCBI Taxonomy" id="278856"/>
    <lineage>
        <taxon>Eukaryota</taxon>
        <taxon>Metazoa</taxon>
        <taxon>Ecdysozoa</taxon>
        <taxon>Arthropoda</taxon>
        <taxon>Hexapoda</taxon>
        <taxon>Insecta</taxon>
        <taxon>Pterygota</taxon>
        <taxon>Neoptera</taxon>
        <taxon>Endopterygota</taxon>
        <taxon>Lepidoptera</taxon>
        <taxon>Glossata</taxon>
        <taxon>Ditrysia</taxon>
        <taxon>Papilionoidea</taxon>
        <taxon>Nymphalidae</taxon>
        <taxon>Danainae</taxon>
        <taxon>Danaini</taxon>
        <taxon>Danaina</taxon>
        <taxon>Danaus</taxon>
        <taxon>Danaus</taxon>
    </lineage>
</organism>
<proteinExistence type="predicted"/>
<sequence>MRNVLEELEEKFRAADLQALGKYTVVTRRSNNCAKKRKSFGMEQARGWGAREDKAKVFVMA</sequence>
<dbReference type="InParanoid" id="A0A212FJ56"/>
<reference evidence="1 2" key="1">
    <citation type="journal article" date="2011" name="Cell">
        <title>The monarch butterfly genome yields insights into long-distance migration.</title>
        <authorList>
            <person name="Zhan S."/>
            <person name="Merlin C."/>
            <person name="Boore J.L."/>
            <person name="Reppert S.M."/>
        </authorList>
    </citation>
    <scope>NUCLEOTIDE SEQUENCE [LARGE SCALE GENOMIC DNA]</scope>
    <source>
        <strain evidence="1">F-2</strain>
    </source>
</reference>